<sequence length="110" mass="11885">MSPDKAIFIHLTLQLAPTNHSRSSQISGSPCWAANNWSLSSDCWGSAVTRATACDFWNKMLPCRIVKHPALGSGARWLHPAESGDLERPAGSSSIAGTSHPPRLLRIHCP</sequence>
<protein>
    <submittedName>
        <fullName evidence="2">Uncharacterized protein</fullName>
    </submittedName>
</protein>
<proteinExistence type="predicted"/>
<evidence type="ECO:0000313" key="3">
    <source>
        <dbReference type="Proteomes" id="UP000054632"/>
    </source>
</evidence>
<evidence type="ECO:0000256" key="1">
    <source>
        <dbReference type="SAM" id="MobiDB-lite"/>
    </source>
</evidence>
<dbReference type="EMBL" id="JYDR01000010">
    <property type="protein sequence ID" value="KRY76654.1"/>
    <property type="molecule type" value="Genomic_DNA"/>
</dbReference>
<gene>
    <name evidence="2" type="ORF">T4A_4783</name>
</gene>
<feature type="region of interest" description="Disordered" evidence="1">
    <location>
        <begin position="82"/>
        <end position="101"/>
    </location>
</feature>
<organism evidence="2 3">
    <name type="scientific">Trichinella pseudospiralis</name>
    <name type="common">Parasitic roundworm</name>
    <dbReference type="NCBI Taxonomy" id="6337"/>
    <lineage>
        <taxon>Eukaryota</taxon>
        <taxon>Metazoa</taxon>
        <taxon>Ecdysozoa</taxon>
        <taxon>Nematoda</taxon>
        <taxon>Enoplea</taxon>
        <taxon>Dorylaimia</taxon>
        <taxon>Trichinellida</taxon>
        <taxon>Trichinellidae</taxon>
        <taxon>Trichinella</taxon>
    </lineage>
</organism>
<accession>A0A0V1ES88</accession>
<dbReference type="AlphaFoldDB" id="A0A0V1ES88"/>
<dbReference type="Proteomes" id="UP000054632">
    <property type="component" value="Unassembled WGS sequence"/>
</dbReference>
<evidence type="ECO:0000313" key="2">
    <source>
        <dbReference type="EMBL" id="KRY76654.1"/>
    </source>
</evidence>
<reference evidence="2 3" key="1">
    <citation type="submission" date="2015-01" db="EMBL/GenBank/DDBJ databases">
        <title>Evolution of Trichinella species and genotypes.</title>
        <authorList>
            <person name="Korhonen P.K."/>
            <person name="Edoardo P."/>
            <person name="Giuseppe L.R."/>
            <person name="Gasser R.B."/>
        </authorList>
    </citation>
    <scope>NUCLEOTIDE SEQUENCE [LARGE SCALE GENOMIC DNA]</scope>
    <source>
        <strain evidence="2">ISS13</strain>
    </source>
</reference>
<comment type="caution">
    <text evidence="2">The sequence shown here is derived from an EMBL/GenBank/DDBJ whole genome shotgun (WGS) entry which is preliminary data.</text>
</comment>
<name>A0A0V1ES88_TRIPS</name>